<dbReference type="Pfam" id="PF12833">
    <property type="entry name" value="HTH_18"/>
    <property type="match status" value="1"/>
</dbReference>
<dbReference type="GO" id="GO:0043565">
    <property type="term" value="F:sequence-specific DNA binding"/>
    <property type="evidence" value="ECO:0007669"/>
    <property type="project" value="InterPro"/>
</dbReference>
<dbReference type="EMBL" id="FQXM01000035">
    <property type="protein sequence ID" value="SHI02677.1"/>
    <property type="molecule type" value="Genomic_DNA"/>
</dbReference>
<evidence type="ECO:0000313" key="7">
    <source>
        <dbReference type="Proteomes" id="UP000184447"/>
    </source>
</evidence>
<dbReference type="PROSITE" id="PS01124">
    <property type="entry name" value="HTH_ARAC_FAMILY_2"/>
    <property type="match status" value="1"/>
</dbReference>
<dbReference type="InterPro" id="IPR020449">
    <property type="entry name" value="Tscrpt_reg_AraC-type_HTH"/>
</dbReference>
<reference evidence="5 7" key="1">
    <citation type="submission" date="2016-11" db="EMBL/GenBank/DDBJ databases">
        <authorList>
            <person name="Jaros S."/>
            <person name="Januszkiewicz K."/>
            <person name="Wedrychowicz H."/>
        </authorList>
    </citation>
    <scope>NUCLEOTIDE SEQUENCE [LARGE SCALE GENOMIC DNA]</scope>
    <source>
        <strain evidence="5 7">DSM 8605</strain>
    </source>
</reference>
<feature type="domain" description="HTH araC/xylS-type" evidence="4">
    <location>
        <begin position="1"/>
        <end position="46"/>
    </location>
</feature>
<organism evidence="5 7">
    <name type="scientific">Clostridium grantii DSM 8605</name>
    <dbReference type="NCBI Taxonomy" id="1121316"/>
    <lineage>
        <taxon>Bacteria</taxon>
        <taxon>Bacillati</taxon>
        <taxon>Bacillota</taxon>
        <taxon>Clostridia</taxon>
        <taxon>Eubacteriales</taxon>
        <taxon>Clostridiaceae</taxon>
        <taxon>Clostridium</taxon>
    </lineage>
</organism>
<dbReference type="PANTHER" id="PTHR43280:SF34">
    <property type="entry name" value="ARAC-FAMILY TRANSCRIPTIONAL REGULATOR"/>
    <property type="match status" value="1"/>
</dbReference>
<evidence type="ECO:0000313" key="6">
    <source>
        <dbReference type="EMBL" id="SHI02677.1"/>
    </source>
</evidence>
<evidence type="ECO:0000256" key="3">
    <source>
        <dbReference type="ARBA" id="ARBA00023163"/>
    </source>
</evidence>
<accession>A0A1M5VB27</accession>
<keyword evidence="7" id="KW-1185">Reference proteome</keyword>
<keyword evidence="2" id="KW-0238">DNA-binding</keyword>
<sequence length="52" mass="6161">YAKNLLTNTNMSILDISMESGFENLSHFYHLFKKNFQVTPAKFRKINNSMYL</sequence>
<dbReference type="STRING" id="1121316.SAMN02745207_02173"/>
<evidence type="ECO:0000259" key="4">
    <source>
        <dbReference type="PROSITE" id="PS01124"/>
    </source>
</evidence>
<evidence type="ECO:0000313" key="5">
    <source>
        <dbReference type="EMBL" id="SHH72406.1"/>
    </source>
</evidence>
<evidence type="ECO:0000256" key="1">
    <source>
        <dbReference type="ARBA" id="ARBA00023015"/>
    </source>
</evidence>
<dbReference type="PRINTS" id="PR00032">
    <property type="entry name" value="HTHARAC"/>
</dbReference>
<dbReference type="EMBL" id="FQXM01000011">
    <property type="protein sequence ID" value="SHH72406.1"/>
    <property type="molecule type" value="Genomic_DNA"/>
</dbReference>
<keyword evidence="1" id="KW-0805">Transcription regulation</keyword>
<dbReference type="InterPro" id="IPR018060">
    <property type="entry name" value="HTH_AraC"/>
</dbReference>
<gene>
    <name evidence="5" type="ORF">SAMN02745207_02173</name>
    <name evidence="6" type="ORF">SAMN02745207_03900</name>
</gene>
<dbReference type="OrthoDB" id="9791615at2"/>
<dbReference type="Proteomes" id="UP000184447">
    <property type="component" value="Unassembled WGS sequence"/>
</dbReference>
<dbReference type="Gene3D" id="1.10.10.60">
    <property type="entry name" value="Homeodomain-like"/>
    <property type="match status" value="1"/>
</dbReference>
<evidence type="ECO:0000256" key="2">
    <source>
        <dbReference type="ARBA" id="ARBA00023125"/>
    </source>
</evidence>
<dbReference type="InterPro" id="IPR009057">
    <property type="entry name" value="Homeodomain-like_sf"/>
</dbReference>
<dbReference type="PANTHER" id="PTHR43280">
    <property type="entry name" value="ARAC-FAMILY TRANSCRIPTIONAL REGULATOR"/>
    <property type="match status" value="1"/>
</dbReference>
<dbReference type="GO" id="GO:0003700">
    <property type="term" value="F:DNA-binding transcription factor activity"/>
    <property type="evidence" value="ECO:0007669"/>
    <property type="project" value="InterPro"/>
</dbReference>
<proteinExistence type="predicted"/>
<dbReference type="SUPFAM" id="SSF46689">
    <property type="entry name" value="Homeodomain-like"/>
    <property type="match status" value="1"/>
</dbReference>
<dbReference type="AlphaFoldDB" id="A0A1M5VB27"/>
<feature type="non-terminal residue" evidence="5">
    <location>
        <position position="1"/>
    </location>
</feature>
<keyword evidence="3" id="KW-0804">Transcription</keyword>
<dbReference type="RefSeq" id="WP_143160523.1">
    <property type="nucleotide sequence ID" value="NZ_FQXM01000011.1"/>
</dbReference>
<name>A0A1M5VB27_9CLOT</name>
<protein>
    <submittedName>
        <fullName evidence="5">Helix-turn-helix domain-containing protein</fullName>
    </submittedName>
</protein>